<dbReference type="InterPro" id="IPR001296">
    <property type="entry name" value="Glyco_trans_1"/>
</dbReference>
<dbReference type="SUPFAM" id="SSF53756">
    <property type="entry name" value="UDP-Glycosyltransferase/glycogen phosphorylase"/>
    <property type="match status" value="1"/>
</dbReference>
<evidence type="ECO:0000313" key="5">
    <source>
        <dbReference type="EMBL" id="GAA5185117.1"/>
    </source>
</evidence>
<evidence type="ECO:0000259" key="4">
    <source>
        <dbReference type="Pfam" id="PF13439"/>
    </source>
</evidence>
<keyword evidence="6" id="KW-1185">Reference proteome</keyword>
<accession>A0ABP9RS10</accession>
<evidence type="ECO:0000259" key="3">
    <source>
        <dbReference type="Pfam" id="PF00534"/>
    </source>
</evidence>
<reference evidence="6" key="1">
    <citation type="journal article" date="2019" name="Int. J. Syst. Evol. Microbiol.">
        <title>The Global Catalogue of Microorganisms (GCM) 10K type strain sequencing project: providing services to taxonomists for standard genome sequencing and annotation.</title>
        <authorList>
            <consortium name="The Broad Institute Genomics Platform"/>
            <consortium name="The Broad Institute Genome Sequencing Center for Infectious Disease"/>
            <person name="Wu L."/>
            <person name="Ma J."/>
        </authorList>
    </citation>
    <scope>NUCLEOTIDE SEQUENCE [LARGE SCALE GENOMIC DNA]</scope>
    <source>
        <strain evidence="6">JCM 18304</strain>
    </source>
</reference>
<sequence>MNRDGRAGGPLRIAYVLSRPPSFSETFIESEIRAVRAAGASVEAFVARPAGGRGVEAGRVLRACAAHPARVAGRLTEFGASYLPRALLAAACAVTLSDRMARFDPDVIHAHFVNLPTALAVLLGRELGRPVTAMAHAADFLLDADPAALQRRLGRLDHLFVISAATARQLADKGVDMSAVPHGVVRAAFDGEQLERPTGDAARPGGPTRLVSVARLVEKKGIDVAVDAVARLVASGHDVRYDVYGDGPLRHRLEHQAGLKGVRTVVTFHGAVPHTVAMAALAAADVAVLPCRRGADGDLDGIPVFLMEAASRGVPVVTTAVSGIPELLGEDGGWLVPADDAGALAAAIGQAGGDPELARRRAGMMRRRIQDEFTPRLQASRLLATWHRLARPAARLAQDPDGDAGAAAKASR</sequence>
<feature type="domain" description="Glycosyl transferase family 1" evidence="3">
    <location>
        <begin position="203"/>
        <end position="360"/>
    </location>
</feature>
<dbReference type="Proteomes" id="UP001501570">
    <property type="component" value="Unassembled WGS sequence"/>
</dbReference>
<name>A0ABP9RS10_9ACTN</name>
<dbReference type="RefSeq" id="WP_345629669.1">
    <property type="nucleotide sequence ID" value="NZ_BAABJQ010000007.1"/>
</dbReference>
<proteinExistence type="predicted"/>
<gene>
    <name evidence="5" type="ORF">GCM10023322_28140</name>
</gene>
<dbReference type="Pfam" id="PF13439">
    <property type="entry name" value="Glyco_transf_4"/>
    <property type="match status" value="1"/>
</dbReference>
<dbReference type="InterPro" id="IPR028098">
    <property type="entry name" value="Glyco_trans_4-like_N"/>
</dbReference>
<keyword evidence="2" id="KW-0808">Transferase</keyword>
<keyword evidence="1" id="KW-0328">Glycosyltransferase</keyword>
<dbReference type="Gene3D" id="3.40.50.2000">
    <property type="entry name" value="Glycogen Phosphorylase B"/>
    <property type="match status" value="2"/>
</dbReference>
<dbReference type="InterPro" id="IPR050194">
    <property type="entry name" value="Glycosyltransferase_grp1"/>
</dbReference>
<dbReference type="Pfam" id="PF00534">
    <property type="entry name" value="Glycos_transf_1"/>
    <property type="match status" value="1"/>
</dbReference>
<evidence type="ECO:0000313" key="6">
    <source>
        <dbReference type="Proteomes" id="UP001501570"/>
    </source>
</evidence>
<feature type="domain" description="Glycosyltransferase subfamily 4-like N-terminal" evidence="4">
    <location>
        <begin position="25"/>
        <end position="184"/>
    </location>
</feature>
<dbReference type="PANTHER" id="PTHR45947:SF3">
    <property type="entry name" value="SULFOQUINOVOSYL TRANSFERASE SQD2"/>
    <property type="match status" value="1"/>
</dbReference>
<evidence type="ECO:0000256" key="1">
    <source>
        <dbReference type="ARBA" id="ARBA00022676"/>
    </source>
</evidence>
<comment type="caution">
    <text evidence="5">The sequence shown here is derived from an EMBL/GenBank/DDBJ whole genome shotgun (WGS) entry which is preliminary data.</text>
</comment>
<evidence type="ECO:0000256" key="2">
    <source>
        <dbReference type="ARBA" id="ARBA00022679"/>
    </source>
</evidence>
<protein>
    <submittedName>
        <fullName evidence="5">Glycosyltransferase family 4 protein</fullName>
    </submittedName>
</protein>
<dbReference type="EMBL" id="BAABJQ010000007">
    <property type="protein sequence ID" value="GAA5185117.1"/>
    <property type="molecule type" value="Genomic_DNA"/>
</dbReference>
<organism evidence="5 6">
    <name type="scientific">Rugosimonospora acidiphila</name>
    <dbReference type="NCBI Taxonomy" id="556531"/>
    <lineage>
        <taxon>Bacteria</taxon>
        <taxon>Bacillati</taxon>
        <taxon>Actinomycetota</taxon>
        <taxon>Actinomycetes</taxon>
        <taxon>Micromonosporales</taxon>
        <taxon>Micromonosporaceae</taxon>
        <taxon>Rugosimonospora</taxon>
    </lineage>
</organism>
<dbReference type="PANTHER" id="PTHR45947">
    <property type="entry name" value="SULFOQUINOVOSYL TRANSFERASE SQD2"/>
    <property type="match status" value="1"/>
</dbReference>